<evidence type="ECO:0008006" key="3">
    <source>
        <dbReference type="Google" id="ProtNLM"/>
    </source>
</evidence>
<dbReference type="RefSeq" id="WP_008327170.1">
    <property type="nucleotide sequence ID" value="NZ_AOLK01000026.1"/>
</dbReference>
<reference evidence="1 2" key="1">
    <citation type="journal article" date="2014" name="PLoS Genet.">
        <title>Phylogenetically driven sequencing of extremely halophilic archaea reveals strategies for static and dynamic osmo-response.</title>
        <authorList>
            <person name="Becker E.A."/>
            <person name="Seitzer P.M."/>
            <person name="Tritt A."/>
            <person name="Larsen D."/>
            <person name="Krusor M."/>
            <person name="Yao A.I."/>
            <person name="Wu D."/>
            <person name="Madern D."/>
            <person name="Eisen J.A."/>
            <person name="Darling A.E."/>
            <person name="Facciotti M.T."/>
        </authorList>
    </citation>
    <scope>NUCLEOTIDE SEQUENCE [LARGE SCALE GENOMIC DNA]</scope>
    <source>
        <strain evidence="1 2">ATCC BAA-1513</strain>
    </source>
</reference>
<comment type="caution">
    <text evidence="1">The sequence shown here is derived from an EMBL/GenBank/DDBJ whole genome shotgun (WGS) entry which is preliminary data.</text>
</comment>
<accession>M0H909</accession>
<evidence type="ECO:0000313" key="1">
    <source>
        <dbReference type="EMBL" id="ELZ80227.1"/>
    </source>
</evidence>
<evidence type="ECO:0000313" key="2">
    <source>
        <dbReference type="Proteomes" id="UP000011612"/>
    </source>
</evidence>
<dbReference type="AlphaFoldDB" id="M0H909"/>
<organism evidence="1 2">
    <name type="scientific">Haloferax elongans ATCC BAA-1513</name>
    <dbReference type="NCBI Taxonomy" id="1230453"/>
    <lineage>
        <taxon>Archaea</taxon>
        <taxon>Methanobacteriati</taxon>
        <taxon>Methanobacteriota</taxon>
        <taxon>Stenosarchaea group</taxon>
        <taxon>Halobacteria</taxon>
        <taxon>Halobacteriales</taxon>
        <taxon>Haloferacaceae</taxon>
        <taxon>Haloferax</taxon>
    </lineage>
</organism>
<dbReference type="OrthoDB" id="375835at2157"/>
<dbReference type="Proteomes" id="UP000011612">
    <property type="component" value="Unassembled WGS sequence"/>
</dbReference>
<name>M0H909_HALEO</name>
<dbReference type="EMBL" id="AOLK01000026">
    <property type="protein sequence ID" value="ELZ80227.1"/>
    <property type="molecule type" value="Genomic_DNA"/>
</dbReference>
<protein>
    <recommendedName>
        <fullName evidence="3">Glyoxalase-like domain-containing protein</fullName>
    </recommendedName>
</protein>
<dbReference type="STRING" id="1230453.C453_19155"/>
<proteinExistence type="predicted"/>
<keyword evidence="2" id="KW-1185">Reference proteome</keyword>
<sequence>MSVEIDHIFIMTAPGAPVADKFVDEGISEGASRVHPGQGTTNRRFFFENAMFEFLWVHDIDEAGSDLVQPTYLLERWRRRDTGGSPFGLCFRPTPQTSGTPPFTTWDYEPPYLPADLDIKVADNAANLREPFLFFLPWGQPPDNPPSHDAGIRKLTEVIVHTPASNPPSDALRTIDRRIRFENAENHHMTLVFDEEIQGETLELYPTEPLTIRY</sequence>
<gene>
    <name evidence="1" type="ORF">C453_19155</name>
</gene>